<keyword evidence="2" id="KW-1185">Reference proteome</keyword>
<gene>
    <name evidence="1" type="ordered locus">TREPR_0890</name>
</gene>
<proteinExistence type="predicted"/>
<dbReference type="STRING" id="545694.TREPR_0890"/>
<protein>
    <submittedName>
        <fullName evidence="1">Uncharacterized protein</fullName>
    </submittedName>
</protein>
<dbReference type="OrthoDB" id="9893571at2"/>
<name>F5YIK7_TREPZ</name>
<evidence type="ECO:0000313" key="2">
    <source>
        <dbReference type="Proteomes" id="UP000009223"/>
    </source>
</evidence>
<evidence type="ECO:0000313" key="1">
    <source>
        <dbReference type="EMBL" id="AEF85740.1"/>
    </source>
</evidence>
<organism evidence="1 2">
    <name type="scientific">Treponema primitia (strain ATCC BAA-887 / DSM 12427 / ZAS-2)</name>
    <dbReference type="NCBI Taxonomy" id="545694"/>
    <lineage>
        <taxon>Bacteria</taxon>
        <taxon>Pseudomonadati</taxon>
        <taxon>Spirochaetota</taxon>
        <taxon>Spirochaetia</taxon>
        <taxon>Spirochaetales</taxon>
        <taxon>Treponemataceae</taxon>
        <taxon>Treponema</taxon>
    </lineage>
</organism>
<dbReference type="RefSeq" id="WP_015709160.1">
    <property type="nucleotide sequence ID" value="NC_015578.1"/>
</dbReference>
<reference evidence="2" key="1">
    <citation type="submission" date="2009-12" db="EMBL/GenBank/DDBJ databases">
        <title>Complete sequence of Treponema primitia strain ZAS-2.</title>
        <authorList>
            <person name="Tetu S.G."/>
            <person name="Matson E."/>
            <person name="Ren Q."/>
            <person name="Seshadri R."/>
            <person name="Elbourne L."/>
            <person name="Hassan K.A."/>
            <person name="Durkin A."/>
            <person name="Radune D."/>
            <person name="Mohamoud Y."/>
            <person name="Shay R."/>
            <person name="Jin S."/>
            <person name="Zhang X."/>
            <person name="Lucey K."/>
            <person name="Ballor N.R."/>
            <person name="Ottesen E."/>
            <person name="Rosenthal R."/>
            <person name="Allen A."/>
            <person name="Leadbetter J.R."/>
            <person name="Paulsen I.T."/>
        </authorList>
    </citation>
    <scope>NUCLEOTIDE SEQUENCE [LARGE SCALE GENOMIC DNA]</scope>
    <source>
        <strain evidence="2">ATCC BAA-887 / DSM 12427 / ZAS-2</strain>
    </source>
</reference>
<dbReference type="HOGENOM" id="CLU_2848559_0_0_12"/>
<dbReference type="EMBL" id="CP001843">
    <property type="protein sequence ID" value="AEF85740.1"/>
    <property type="molecule type" value="Genomic_DNA"/>
</dbReference>
<dbReference type="KEGG" id="tpi:TREPR_0890"/>
<sequence>MLRLKSKKTGKFIEADSMGTVWIFETHSEAAYFLKANAADPKDFVFDQMEEPDERENNLCSPVGT</sequence>
<accession>F5YIK7</accession>
<reference evidence="1 2" key="2">
    <citation type="journal article" date="2011" name="ISME J.">
        <title>RNA-seq reveals cooperative metabolic interactions between two termite-gut spirochete species in co-culture.</title>
        <authorList>
            <person name="Rosenthal A.Z."/>
            <person name="Matson E.G."/>
            <person name="Eldar A."/>
            <person name="Leadbetter J.R."/>
        </authorList>
    </citation>
    <scope>NUCLEOTIDE SEQUENCE [LARGE SCALE GENOMIC DNA]</scope>
    <source>
        <strain evidence="2">ATCC BAA-887 / DSM 12427 / ZAS-2</strain>
    </source>
</reference>
<dbReference type="AlphaFoldDB" id="F5YIK7"/>
<dbReference type="Proteomes" id="UP000009223">
    <property type="component" value="Chromosome"/>
</dbReference>